<keyword evidence="5" id="KW-0240">DNA-directed RNA polymerase</keyword>
<dbReference type="SMART" id="SM00657">
    <property type="entry name" value="RPOL4c"/>
    <property type="match status" value="1"/>
</dbReference>
<reference evidence="5 6" key="1">
    <citation type="journal article" date="2015" name="Environ. Microbiol.">
        <title>Genome analyses suggest the presence of polyploidy and recent human-driven expansions in eight global populations of the honeybee pathogen Nosema ceranae.</title>
        <authorList>
            <person name="Pelin A."/>
            <person name="Selman M."/>
            <person name="Aris-Brosou S."/>
            <person name="Farinelli L."/>
            <person name="Corradi N."/>
        </authorList>
    </citation>
    <scope>NUCLEOTIDE SEQUENCE [LARGE SCALE GENOMIC DNA]</scope>
    <source>
        <strain evidence="5 6">PA08 1199</strain>
    </source>
</reference>
<keyword evidence="2" id="KW-0539">Nucleus</keyword>
<dbReference type="SUPFAM" id="SSF47819">
    <property type="entry name" value="HRDC-like"/>
    <property type="match status" value="1"/>
</dbReference>
<dbReference type="OMA" id="CQQHTRV"/>
<dbReference type="RefSeq" id="XP_024330799.1">
    <property type="nucleotide sequence ID" value="XM_024475237.1"/>
</dbReference>
<dbReference type="PANTHER" id="PTHR21297">
    <property type="entry name" value="DNA-DIRECTED RNA POLYMERASE II"/>
    <property type="match status" value="1"/>
</dbReference>
<dbReference type="InterPro" id="IPR005574">
    <property type="entry name" value="Rpb4/RPC9"/>
</dbReference>
<evidence type="ECO:0000313" key="6">
    <source>
        <dbReference type="Proteomes" id="UP000034350"/>
    </source>
</evidence>
<comment type="subcellular location">
    <subcellularLocation>
        <location evidence="1">Nucleus</location>
    </subcellularLocation>
</comment>
<dbReference type="GO" id="GO:0000166">
    <property type="term" value="F:nucleotide binding"/>
    <property type="evidence" value="ECO:0007669"/>
    <property type="project" value="InterPro"/>
</dbReference>
<feature type="domain" description="RNA polymerase Rpb4/RPC9 core" evidence="4">
    <location>
        <begin position="6"/>
        <end position="117"/>
    </location>
</feature>
<comment type="similarity">
    <text evidence="3">Belongs to the eukaryotic RPB4 RNA polymerase subunit family.</text>
</comment>
<dbReference type="InterPro" id="IPR038324">
    <property type="entry name" value="Rpb4/RPC9_sf"/>
</dbReference>
<evidence type="ECO:0000256" key="3">
    <source>
        <dbReference type="ARBA" id="ARBA00025724"/>
    </source>
</evidence>
<dbReference type="Pfam" id="PF03874">
    <property type="entry name" value="RNA_pol_Rpb4"/>
    <property type="match status" value="1"/>
</dbReference>
<dbReference type="VEuPathDB" id="MicrosporidiaDB:G9O61_00g019550"/>
<dbReference type="InterPro" id="IPR045222">
    <property type="entry name" value="Rpb4-like"/>
</dbReference>
<organism evidence="5 6">
    <name type="scientific">Vairimorpha ceranae</name>
    <dbReference type="NCBI Taxonomy" id="40302"/>
    <lineage>
        <taxon>Eukaryota</taxon>
        <taxon>Fungi</taxon>
        <taxon>Fungi incertae sedis</taxon>
        <taxon>Microsporidia</taxon>
        <taxon>Nosematidae</taxon>
        <taxon>Vairimorpha</taxon>
    </lineage>
</organism>
<proteinExistence type="inferred from homology"/>
<dbReference type="GO" id="GO:0006352">
    <property type="term" value="P:DNA-templated transcription initiation"/>
    <property type="evidence" value="ECO:0007669"/>
    <property type="project" value="InterPro"/>
</dbReference>
<dbReference type="Gene3D" id="1.20.1250.40">
    <property type="match status" value="1"/>
</dbReference>
<evidence type="ECO:0000259" key="4">
    <source>
        <dbReference type="SMART" id="SM00657"/>
    </source>
</evidence>
<dbReference type="InterPro" id="IPR006590">
    <property type="entry name" value="RNA_pol_Rpb4/RPC9_core"/>
</dbReference>
<name>A0A0F9YR74_9MICR</name>
<dbReference type="OrthoDB" id="2186918at2759"/>
<dbReference type="VEuPathDB" id="MicrosporidiaDB:NCER_100401"/>
<dbReference type="GO" id="GO:0000428">
    <property type="term" value="C:DNA-directed RNA polymerase complex"/>
    <property type="evidence" value="ECO:0007669"/>
    <property type="project" value="UniProtKB-KW"/>
</dbReference>
<dbReference type="EMBL" id="JPQZ01000034">
    <property type="protein sequence ID" value="KKO75057.1"/>
    <property type="molecule type" value="Genomic_DNA"/>
</dbReference>
<protein>
    <submittedName>
        <fullName evidence="5">Dna-directed rna polymerase ii 16kda polypeptide</fullName>
    </submittedName>
</protein>
<dbReference type="Proteomes" id="UP000034350">
    <property type="component" value="Unassembled WGS sequence"/>
</dbReference>
<dbReference type="AlphaFoldDB" id="A0A0F9YR74"/>
<evidence type="ECO:0000256" key="2">
    <source>
        <dbReference type="ARBA" id="ARBA00023242"/>
    </source>
</evidence>
<dbReference type="VEuPathDB" id="MicrosporidiaDB:AAJ76_3400016364"/>
<gene>
    <name evidence="5" type="ORF">AAJ76_3400016364</name>
</gene>
<sequence length="118" mass="13433">MEITEQDLKDSHPVTLAEVRYLLETVKDRSSVDNRSASYKILKQTLNYVEKFCKIEEKSLADDLRSSLFNCGCNEVEIALLGSLFPQSIDEAKMLIPSLSDKDNTLLTKVIDLLMKYN</sequence>
<comment type="caution">
    <text evidence="5">The sequence shown here is derived from an EMBL/GenBank/DDBJ whole genome shotgun (WGS) entry which is preliminary data.</text>
</comment>
<accession>A0A0F9YR74</accession>
<evidence type="ECO:0000256" key="1">
    <source>
        <dbReference type="ARBA" id="ARBA00004123"/>
    </source>
</evidence>
<keyword evidence="6" id="KW-1185">Reference proteome</keyword>
<dbReference type="InterPro" id="IPR010997">
    <property type="entry name" value="HRDC-like_sf"/>
</dbReference>
<dbReference type="GeneID" id="36320172"/>
<keyword evidence="5" id="KW-0804">Transcription</keyword>
<dbReference type="GO" id="GO:0005634">
    <property type="term" value="C:nucleus"/>
    <property type="evidence" value="ECO:0007669"/>
    <property type="project" value="UniProtKB-SubCell"/>
</dbReference>
<evidence type="ECO:0000313" key="5">
    <source>
        <dbReference type="EMBL" id="KKO75057.1"/>
    </source>
</evidence>